<reference evidence="2" key="1">
    <citation type="journal article" date="2020" name="Fungal Divers.">
        <title>Resolving the Mortierellaceae phylogeny through synthesis of multi-gene phylogenetics and phylogenomics.</title>
        <authorList>
            <person name="Vandepol N."/>
            <person name="Liber J."/>
            <person name="Desiro A."/>
            <person name="Na H."/>
            <person name="Kennedy M."/>
            <person name="Barry K."/>
            <person name="Grigoriev I.V."/>
            <person name="Miller A.N."/>
            <person name="O'Donnell K."/>
            <person name="Stajich J.E."/>
            <person name="Bonito G."/>
        </authorList>
    </citation>
    <scope>NUCLEOTIDE SEQUENCE</scope>
    <source>
        <strain evidence="2">NRRL 28262</strain>
    </source>
</reference>
<proteinExistence type="predicted"/>
<keyword evidence="3" id="KW-1185">Reference proteome</keyword>
<organism evidence="2 3">
    <name type="scientific">Linnemannia exigua</name>
    <dbReference type="NCBI Taxonomy" id="604196"/>
    <lineage>
        <taxon>Eukaryota</taxon>
        <taxon>Fungi</taxon>
        <taxon>Fungi incertae sedis</taxon>
        <taxon>Mucoromycota</taxon>
        <taxon>Mortierellomycotina</taxon>
        <taxon>Mortierellomycetes</taxon>
        <taxon>Mortierellales</taxon>
        <taxon>Mortierellaceae</taxon>
        <taxon>Linnemannia</taxon>
    </lineage>
</organism>
<protein>
    <submittedName>
        <fullName evidence="2">Uncharacterized protein</fullName>
    </submittedName>
</protein>
<accession>A0AAD4H617</accession>
<evidence type="ECO:0000256" key="1">
    <source>
        <dbReference type="SAM" id="MobiDB-lite"/>
    </source>
</evidence>
<dbReference type="AlphaFoldDB" id="A0AAD4H617"/>
<name>A0AAD4H617_9FUNG</name>
<feature type="non-terminal residue" evidence="2">
    <location>
        <position position="1"/>
    </location>
</feature>
<evidence type="ECO:0000313" key="3">
    <source>
        <dbReference type="Proteomes" id="UP001194580"/>
    </source>
</evidence>
<feature type="region of interest" description="Disordered" evidence="1">
    <location>
        <begin position="515"/>
        <end position="539"/>
    </location>
</feature>
<comment type="caution">
    <text evidence="2">The sequence shown here is derived from an EMBL/GenBank/DDBJ whole genome shotgun (WGS) entry which is preliminary data.</text>
</comment>
<sequence>DPFQVLSVDPTITRNILARLSKLIILLLRSNPEANVSDLLRLAFLQDPKEPKNPPIAPETAAIPYHSLLTNVGIQPCSPLIERVFHSVDTGFGGYLERCKVAGRFELEGIFERLTIGTSKVMSFVANQELCKDLTWALCANAERIRSLIIPISDVTRYLSMVGRFELLADVTFVLDKDIRKLGTLDQRPTPTEQEVLTRLRAERIQHLEGMVLFVQEHRRLHPNVLATGRCIKGRRSIMDCPGEYQLRLLQPLPPLFNPCSLDHNNWTQFLFKSYDTNLSYVKSLDLPPAPGPVFMRRYSEYLRRCRSLEHFKTIAIKEGLFHWAVDERRRYNADIKAGWLPQHALVPLRSFIVKNGKPYAGQQINDIAFAFGNTLKSIKISGRWRQLHSNQDEPGPIIDGDEPIWFLPRLSKLMVEMETEDSYLHLHPEFLSRCPRLDTVSLYDRLQGYKLNSVHHWKPAALPDLKYLRLQGTPAASFHPDTLKNTPELVELHLGTVPWLPGIYYIPPPEQFTGIEHGEPSDMNPIESSTPSPSPSPTPPIWTWDWELPKLTNLTLRVEFAYRFQFRMLDRTPNLDTFVCNIRSWSGLHIRILPLEDLFSPGFTAAATHHPSSPIQSDGSSAINNMGKETELEAGVHELSMEEKCGGIFNFQH</sequence>
<gene>
    <name evidence="2" type="ORF">BGZ95_009030</name>
</gene>
<dbReference type="Proteomes" id="UP001194580">
    <property type="component" value="Unassembled WGS sequence"/>
</dbReference>
<evidence type="ECO:0000313" key="2">
    <source>
        <dbReference type="EMBL" id="KAG0275244.1"/>
    </source>
</evidence>
<dbReference type="EMBL" id="JAAAIL010000502">
    <property type="protein sequence ID" value="KAG0275244.1"/>
    <property type="molecule type" value="Genomic_DNA"/>
</dbReference>